<dbReference type="EMBL" id="JBGBPQ010000024">
    <property type="protein sequence ID" value="KAL1499772.1"/>
    <property type="molecule type" value="Genomic_DNA"/>
</dbReference>
<organism evidence="2 3">
    <name type="scientific">Prymnesium parvum</name>
    <name type="common">Toxic golden alga</name>
    <dbReference type="NCBI Taxonomy" id="97485"/>
    <lineage>
        <taxon>Eukaryota</taxon>
        <taxon>Haptista</taxon>
        <taxon>Haptophyta</taxon>
        <taxon>Prymnesiophyceae</taxon>
        <taxon>Prymnesiales</taxon>
        <taxon>Prymnesiaceae</taxon>
        <taxon>Prymnesium</taxon>
    </lineage>
</organism>
<name>A0AB34IKW6_PRYPA</name>
<evidence type="ECO:0000313" key="3">
    <source>
        <dbReference type="Proteomes" id="UP001515480"/>
    </source>
</evidence>
<accession>A0AB34IKW6</accession>
<gene>
    <name evidence="2" type="ORF">AB1Y20_012458</name>
</gene>
<feature type="compositionally biased region" description="Pro residues" evidence="1">
    <location>
        <begin position="116"/>
        <end position="131"/>
    </location>
</feature>
<comment type="caution">
    <text evidence="2">The sequence shown here is derived from an EMBL/GenBank/DDBJ whole genome shotgun (WGS) entry which is preliminary data.</text>
</comment>
<feature type="compositionally biased region" description="Pro residues" evidence="1">
    <location>
        <begin position="156"/>
        <end position="165"/>
    </location>
</feature>
<protein>
    <submittedName>
        <fullName evidence="2">Uncharacterized protein</fullName>
    </submittedName>
</protein>
<reference evidence="2 3" key="1">
    <citation type="journal article" date="2024" name="Science">
        <title>Giant polyketide synthase enzymes in the biosynthesis of giant marine polyether toxins.</title>
        <authorList>
            <person name="Fallon T.R."/>
            <person name="Shende V.V."/>
            <person name="Wierzbicki I.H."/>
            <person name="Pendleton A.L."/>
            <person name="Watervoot N.F."/>
            <person name="Auber R.P."/>
            <person name="Gonzalez D.J."/>
            <person name="Wisecaver J.H."/>
            <person name="Moore B.S."/>
        </authorList>
    </citation>
    <scope>NUCLEOTIDE SEQUENCE [LARGE SCALE GENOMIC DNA]</scope>
    <source>
        <strain evidence="2 3">12B1</strain>
    </source>
</reference>
<proteinExistence type="predicted"/>
<evidence type="ECO:0000313" key="2">
    <source>
        <dbReference type="EMBL" id="KAL1499772.1"/>
    </source>
</evidence>
<sequence length="165" mass="18095">MTIWRPARPQHALRRPQQPWPAVALRPPLRQLRLRRLRDASRACSPSPTLRPRRMCAPPNANANRDPSRPVLPRSAPAKAQPPRLAPPYGRRASSPRAALRSPRVVATTLALRLAPPSPRCAPSSPAPAAPPAGITPSRYPASLEAHTTYFSRPSTRPPPRVRSV</sequence>
<keyword evidence="3" id="KW-1185">Reference proteome</keyword>
<feature type="region of interest" description="Disordered" evidence="1">
    <location>
        <begin position="1"/>
        <end position="102"/>
    </location>
</feature>
<dbReference type="AlphaFoldDB" id="A0AB34IKW6"/>
<evidence type="ECO:0000256" key="1">
    <source>
        <dbReference type="SAM" id="MobiDB-lite"/>
    </source>
</evidence>
<feature type="region of interest" description="Disordered" evidence="1">
    <location>
        <begin position="115"/>
        <end position="165"/>
    </location>
</feature>
<feature type="compositionally biased region" description="Low complexity" evidence="1">
    <location>
        <begin position="91"/>
        <end position="102"/>
    </location>
</feature>
<dbReference type="Proteomes" id="UP001515480">
    <property type="component" value="Unassembled WGS sequence"/>
</dbReference>